<organism evidence="2 3">
    <name type="scientific">Oryzias javanicus</name>
    <name type="common">Javanese ricefish</name>
    <name type="synonym">Aplocheilus javanicus</name>
    <dbReference type="NCBI Taxonomy" id="123683"/>
    <lineage>
        <taxon>Eukaryota</taxon>
        <taxon>Metazoa</taxon>
        <taxon>Chordata</taxon>
        <taxon>Craniata</taxon>
        <taxon>Vertebrata</taxon>
        <taxon>Euteleostomi</taxon>
        <taxon>Actinopterygii</taxon>
        <taxon>Neopterygii</taxon>
        <taxon>Teleostei</taxon>
        <taxon>Neoteleostei</taxon>
        <taxon>Acanthomorphata</taxon>
        <taxon>Ovalentaria</taxon>
        <taxon>Atherinomorphae</taxon>
        <taxon>Beloniformes</taxon>
        <taxon>Adrianichthyidae</taxon>
        <taxon>Oryziinae</taxon>
        <taxon>Oryzias</taxon>
    </lineage>
</organism>
<feature type="compositionally biased region" description="Polar residues" evidence="1">
    <location>
        <begin position="45"/>
        <end position="61"/>
    </location>
</feature>
<reference evidence="2 3" key="2">
    <citation type="submission" date="2019-01" db="EMBL/GenBank/DDBJ databases">
        <title>A chromosome length genome reference of the Java medaka (oryzias javanicus).</title>
        <authorList>
            <person name="Herpin A."/>
            <person name="Takehana Y."/>
            <person name="Naruse K."/>
            <person name="Ansai S."/>
            <person name="Kawaguchi M."/>
        </authorList>
    </citation>
    <scope>NUCLEOTIDE SEQUENCE [LARGE SCALE GENOMIC DNA]</scope>
    <source>
        <strain evidence="2">RS831</strain>
        <tissue evidence="2">Whole body</tissue>
    </source>
</reference>
<name>A0A437DMJ4_ORYJA</name>
<dbReference type="AlphaFoldDB" id="A0A437DMJ4"/>
<evidence type="ECO:0000256" key="1">
    <source>
        <dbReference type="SAM" id="MobiDB-lite"/>
    </source>
</evidence>
<sequence length="136" mass="15345">MDTDNQTGLDNLSLTESPRCVADSSNETATATHQDPEGACGEETGPSTEPEQGNERASGTDTEVGVANTKPSVRPRRSARPPARPRTSARPRPRTDPVTLYHNYRVYWENFKRPWDRARSRLRDELRKSWADDLHL</sequence>
<keyword evidence="3" id="KW-1185">Reference proteome</keyword>
<accession>A0A437DMJ4</accession>
<dbReference type="Proteomes" id="UP000283210">
    <property type="component" value="Chromosome 1"/>
</dbReference>
<feature type="region of interest" description="Disordered" evidence="1">
    <location>
        <begin position="1"/>
        <end position="97"/>
    </location>
</feature>
<dbReference type="EMBL" id="CM012437">
    <property type="protein sequence ID" value="RVE76249.1"/>
    <property type="molecule type" value="Genomic_DNA"/>
</dbReference>
<reference evidence="2 3" key="1">
    <citation type="submission" date="2018-11" db="EMBL/GenBank/DDBJ databases">
        <authorList>
            <person name="Lopez-Roques C."/>
            <person name="Donnadieu C."/>
            <person name="Bouchez O."/>
            <person name="Klopp C."/>
            <person name="Cabau C."/>
            <person name="Zahm M."/>
        </authorList>
    </citation>
    <scope>NUCLEOTIDE SEQUENCE [LARGE SCALE GENOMIC DNA]</scope>
    <source>
        <strain evidence="2">RS831</strain>
        <tissue evidence="2">Whole body</tissue>
    </source>
</reference>
<evidence type="ECO:0000313" key="2">
    <source>
        <dbReference type="EMBL" id="RVE76249.1"/>
    </source>
</evidence>
<gene>
    <name evidence="2" type="ORF">OJAV_G00006540</name>
</gene>
<proteinExistence type="predicted"/>
<feature type="compositionally biased region" description="Polar residues" evidence="1">
    <location>
        <begin position="1"/>
        <end position="16"/>
    </location>
</feature>
<evidence type="ECO:0000313" key="3">
    <source>
        <dbReference type="Proteomes" id="UP000283210"/>
    </source>
</evidence>
<protein>
    <submittedName>
        <fullName evidence="2">Uncharacterized protein</fullName>
    </submittedName>
</protein>
<feature type="compositionally biased region" description="Polar residues" evidence="1">
    <location>
        <begin position="23"/>
        <end position="33"/>
    </location>
</feature>